<keyword evidence="2" id="KW-1185">Reference proteome</keyword>
<reference evidence="2" key="1">
    <citation type="journal article" date="2023" name="Front. Plant Sci.">
        <title>Chromosomal-level genome assembly of Melastoma candidum provides insights into trichome evolution.</title>
        <authorList>
            <person name="Zhong Y."/>
            <person name="Wu W."/>
            <person name="Sun C."/>
            <person name="Zou P."/>
            <person name="Liu Y."/>
            <person name="Dai S."/>
            <person name="Zhou R."/>
        </authorList>
    </citation>
    <scope>NUCLEOTIDE SEQUENCE [LARGE SCALE GENOMIC DNA]</scope>
</reference>
<name>A0ACB9QIE8_9MYRT</name>
<gene>
    <name evidence="1" type="ORF">MLD38_021095</name>
</gene>
<proteinExistence type="predicted"/>
<accession>A0ACB9QIE8</accession>
<evidence type="ECO:0000313" key="2">
    <source>
        <dbReference type="Proteomes" id="UP001057402"/>
    </source>
</evidence>
<dbReference type="EMBL" id="CM042885">
    <property type="protein sequence ID" value="KAI4365075.1"/>
    <property type="molecule type" value="Genomic_DNA"/>
</dbReference>
<comment type="caution">
    <text evidence="1">The sequence shown here is derived from an EMBL/GenBank/DDBJ whole genome shotgun (WGS) entry which is preliminary data.</text>
</comment>
<sequence>MAQRQSTMSPLTGSATQRDSSPASPRSSDGQPARLPDDPDLLQPSLRPASSPDTLPHHPNSLDVQNQRQLPISISRCPRNQQWWQDRLSRRLQDPAVADRPPSGIPELHSRRIDLPPTPPQASRRQPTPFSVASRLGRGEPLVLLDLPSPPRRSAAFSSAPDATPSIPTKDAAPMRPSSTDRRHHREPSFLSSDLWWGQPNPSSDPSSHGGSPTILPRFHPWSSCGEGRSPRDRRCFARQSPTER</sequence>
<evidence type="ECO:0000313" key="1">
    <source>
        <dbReference type="EMBL" id="KAI4365075.1"/>
    </source>
</evidence>
<organism evidence="1 2">
    <name type="scientific">Melastoma candidum</name>
    <dbReference type="NCBI Taxonomy" id="119954"/>
    <lineage>
        <taxon>Eukaryota</taxon>
        <taxon>Viridiplantae</taxon>
        <taxon>Streptophyta</taxon>
        <taxon>Embryophyta</taxon>
        <taxon>Tracheophyta</taxon>
        <taxon>Spermatophyta</taxon>
        <taxon>Magnoliopsida</taxon>
        <taxon>eudicotyledons</taxon>
        <taxon>Gunneridae</taxon>
        <taxon>Pentapetalae</taxon>
        <taxon>rosids</taxon>
        <taxon>malvids</taxon>
        <taxon>Myrtales</taxon>
        <taxon>Melastomataceae</taxon>
        <taxon>Melastomatoideae</taxon>
        <taxon>Melastomateae</taxon>
        <taxon>Melastoma</taxon>
    </lineage>
</organism>
<dbReference type="Proteomes" id="UP001057402">
    <property type="component" value="Chromosome 6"/>
</dbReference>
<protein>
    <submittedName>
        <fullName evidence="1">Uncharacterized protein</fullName>
    </submittedName>
</protein>